<keyword evidence="8" id="KW-1185">Reference proteome</keyword>
<dbReference type="InterPro" id="IPR053175">
    <property type="entry name" value="DHMBA_Reg_Transcription_Factor"/>
</dbReference>
<evidence type="ECO:0000259" key="6">
    <source>
        <dbReference type="PROSITE" id="PS50048"/>
    </source>
</evidence>
<dbReference type="GO" id="GO:0003677">
    <property type="term" value="F:DNA binding"/>
    <property type="evidence" value="ECO:0007669"/>
    <property type="project" value="UniProtKB-KW"/>
</dbReference>
<dbReference type="AlphaFoldDB" id="A0AAD6H7H5"/>
<protein>
    <recommendedName>
        <fullName evidence="6">Zn(2)-C6 fungal-type domain-containing protein</fullName>
    </recommendedName>
</protein>
<keyword evidence="3" id="KW-0804">Transcription</keyword>
<name>A0AAD6H7H5_9EURO</name>
<dbReference type="PANTHER" id="PTHR38791">
    <property type="entry name" value="ZN(II)2CYS6 TRANSCRIPTION FACTOR (EUROFUNG)-RELATED-RELATED"/>
    <property type="match status" value="1"/>
</dbReference>
<evidence type="ECO:0000256" key="1">
    <source>
        <dbReference type="ARBA" id="ARBA00023015"/>
    </source>
</evidence>
<dbReference type="SUPFAM" id="SSF57701">
    <property type="entry name" value="Zn2/Cys6 DNA-binding domain"/>
    <property type="match status" value="1"/>
</dbReference>
<dbReference type="RefSeq" id="XP_056756587.1">
    <property type="nucleotide sequence ID" value="XM_056891592.1"/>
</dbReference>
<dbReference type="Pfam" id="PF00172">
    <property type="entry name" value="Zn_clus"/>
    <property type="match status" value="1"/>
</dbReference>
<keyword evidence="2" id="KW-0238">DNA-binding</keyword>
<dbReference type="Proteomes" id="UP001213799">
    <property type="component" value="Unassembled WGS sequence"/>
</dbReference>
<sequence length="548" mass="62060">MTSVEKSQLSARRRKWAPKLKSGCMTCKIRRVKCDEEKPQCRRCISTGRKCDGYPHPPFAVKVFYDNNSCRQRLVNSDLVSPGSSSPLFGGYPLDEITIPYTHISEQTDQVRLLSGRTSPLIYPLAESWNTHFMPFVINKFKLAFEMSKNIFNTIPDVLSKAEEKSALYQACNAVARAYMASITRTSKATSDRAKAYGSALMATRSAIQDPQRCKSDNTLLAVWLLGLYELLLGIRKGTEPVATHGWQFHNQVLSKLIRLRGLEQFITRSGRNLFVIIFTNMETQAFMSGQECEETLTWFLEYHKYCELSEYPLLRACIFSHHCARICSRVRALVDIGDLDKVLSTSPSILQEMDEVEQITHPLSHDEAVASCVIDHPTTPYTRPKHTYPCYVGVHILQSNFRMRLSYAVLEFLGYACKAPGCTPQQRMVFKRYQRRCVEELEALVDKASRILDMFPDVGSGENPDRGKDVVDEPDGKDSGTEGSPDIVNAPFEDPRGRSTPAVKLCFDLQQSIDGKSTLLFNHNDRGMSVLRFWFGDETETQETVMT</sequence>
<proteinExistence type="predicted"/>
<dbReference type="SMART" id="SM00066">
    <property type="entry name" value="GAL4"/>
    <property type="match status" value="1"/>
</dbReference>
<evidence type="ECO:0000256" key="2">
    <source>
        <dbReference type="ARBA" id="ARBA00023125"/>
    </source>
</evidence>
<gene>
    <name evidence="7" type="ORF">N7537_000534</name>
</gene>
<comment type="caution">
    <text evidence="7">The sequence shown here is derived from an EMBL/GenBank/DDBJ whole genome shotgun (WGS) entry which is preliminary data.</text>
</comment>
<reference evidence="7" key="1">
    <citation type="journal article" date="2023" name="IMA Fungus">
        <title>Comparative genomic study of the Penicillium genus elucidates a diverse pangenome and 15 lateral gene transfer events.</title>
        <authorList>
            <person name="Petersen C."/>
            <person name="Sorensen T."/>
            <person name="Nielsen M.R."/>
            <person name="Sondergaard T.E."/>
            <person name="Sorensen J.L."/>
            <person name="Fitzpatrick D.A."/>
            <person name="Frisvad J.C."/>
            <person name="Nielsen K.L."/>
        </authorList>
    </citation>
    <scope>NUCLEOTIDE SEQUENCE</scope>
    <source>
        <strain evidence="7">IBT 12815</strain>
    </source>
</reference>
<dbReference type="GO" id="GO:0008270">
    <property type="term" value="F:zinc ion binding"/>
    <property type="evidence" value="ECO:0007669"/>
    <property type="project" value="InterPro"/>
</dbReference>
<dbReference type="Pfam" id="PF11951">
    <property type="entry name" value="Fungal_trans_2"/>
    <property type="match status" value="1"/>
</dbReference>
<dbReference type="EMBL" id="JAQJAE010000001">
    <property type="protein sequence ID" value="KAJ5615420.1"/>
    <property type="molecule type" value="Genomic_DNA"/>
</dbReference>
<evidence type="ECO:0000313" key="8">
    <source>
        <dbReference type="Proteomes" id="UP001213799"/>
    </source>
</evidence>
<keyword evidence="4" id="KW-0539">Nucleus</keyword>
<evidence type="ECO:0000256" key="5">
    <source>
        <dbReference type="SAM" id="MobiDB-lite"/>
    </source>
</evidence>
<dbReference type="InterPro" id="IPR021858">
    <property type="entry name" value="Fun_TF"/>
</dbReference>
<feature type="compositionally biased region" description="Basic and acidic residues" evidence="5">
    <location>
        <begin position="464"/>
        <end position="481"/>
    </location>
</feature>
<evidence type="ECO:0000256" key="3">
    <source>
        <dbReference type="ARBA" id="ARBA00023163"/>
    </source>
</evidence>
<evidence type="ECO:0000256" key="4">
    <source>
        <dbReference type="ARBA" id="ARBA00023242"/>
    </source>
</evidence>
<dbReference type="GO" id="GO:0000981">
    <property type="term" value="F:DNA-binding transcription factor activity, RNA polymerase II-specific"/>
    <property type="evidence" value="ECO:0007669"/>
    <property type="project" value="InterPro"/>
</dbReference>
<dbReference type="PROSITE" id="PS50048">
    <property type="entry name" value="ZN2_CY6_FUNGAL_2"/>
    <property type="match status" value="1"/>
</dbReference>
<dbReference type="PANTHER" id="PTHR38791:SF13">
    <property type="entry name" value="ZN(2)-C6 FUNGAL-TYPE DOMAIN-CONTAINING PROTEIN"/>
    <property type="match status" value="1"/>
</dbReference>
<dbReference type="GeneID" id="81581834"/>
<reference evidence="7" key="2">
    <citation type="submission" date="2023-01" db="EMBL/GenBank/DDBJ databases">
        <authorList>
            <person name="Petersen C."/>
        </authorList>
    </citation>
    <scope>NUCLEOTIDE SEQUENCE</scope>
    <source>
        <strain evidence="7">IBT 12815</strain>
    </source>
</reference>
<dbReference type="InterPro" id="IPR001138">
    <property type="entry name" value="Zn2Cys6_DnaBD"/>
</dbReference>
<evidence type="ECO:0000313" key="7">
    <source>
        <dbReference type="EMBL" id="KAJ5615420.1"/>
    </source>
</evidence>
<organism evidence="7 8">
    <name type="scientific">Penicillium hordei</name>
    <dbReference type="NCBI Taxonomy" id="40994"/>
    <lineage>
        <taxon>Eukaryota</taxon>
        <taxon>Fungi</taxon>
        <taxon>Dikarya</taxon>
        <taxon>Ascomycota</taxon>
        <taxon>Pezizomycotina</taxon>
        <taxon>Eurotiomycetes</taxon>
        <taxon>Eurotiomycetidae</taxon>
        <taxon>Eurotiales</taxon>
        <taxon>Aspergillaceae</taxon>
        <taxon>Penicillium</taxon>
    </lineage>
</organism>
<dbReference type="Gene3D" id="4.10.240.10">
    <property type="entry name" value="Zn(2)-C6 fungal-type DNA-binding domain"/>
    <property type="match status" value="1"/>
</dbReference>
<accession>A0AAD6H7H5</accession>
<dbReference type="PROSITE" id="PS00463">
    <property type="entry name" value="ZN2_CY6_FUNGAL_1"/>
    <property type="match status" value="1"/>
</dbReference>
<dbReference type="CDD" id="cd00067">
    <property type="entry name" value="GAL4"/>
    <property type="match status" value="1"/>
</dbReference>
<feature type="domain" description="Zn(2)-C6 fungal-type" evidence="6">
    <location>
        <begin position="23"/>
        <end position="51"/>
    </location>
</feature>
<keyword evidence="1" id="KW-0805">Transcription regulation</keyword>
<feature type="region of interest" description="Disordered" evidence="5">
    <location>
        <begin position="456"/>
        <end position="497"/>
    </location>
</feature>
<dbReference type="InterPro" id="IPR036864">
    <property type="entry name" value="Zn2-C6_fun-type_DNA-bd_sf"/>
</dbReference>